<dbReference type="EMBL" id="BPFZ01000014">
    <property type="protein sequence ID" value="GIU67788.1"/>
    <property type="molecule type" value="Genomic_DNA"/>
</dbReference>
<evidence type="ECO:0000256" key="2">
    <source>
        <dbReference type="PROSITE-ProRule" id="PRU00335"/>
    </source>
</evidence>
<dbReference type="Proteomes" id="UP001161064">
    <property type="component" value="Unassembled WGS sequence"/>
</dbReference>
<organism evidence="4 5">
    <name type="scientific">Candidatus Phycosocius spiralis</name>
    <dbReference type="NCBI Taxonomy" id="2815099"/>
    <lineage>
        <taxon>Bacteria</taxon>
        <taxon>Pseudomonadati</taxon>
        <taxon>Pseudomonadota</taxon>
        <taxon>Alphaproteobacteria</taxon>
        <taxon>Caulobacterales</taxon>
        <taxon>Caulobacterales incertae sedis</taxon>
        <taxon>Candidatus Phycosocius</taxon>
    </lineage>
</organism>
<feature type="domain" description="HTH tetR-type" evidence="3">
    <location>
        <begin position="3"/>
        <end position="63"/>
    </location>
</feature>
<dbReference type="InterPro" id="IPR009057">
    <property type="entry name" value="Homeodomain-like_sf"/>
</dbReference>
<dbReference type="RefSeq" id="WP_284360907.1">
    <property type="nucleotide sequence ID" value="NZ_BPFZ01000014.1"/>
</dbReference>
<name>A0ABQ4PYL9_9PROT</name>
<evidence type="ECO:0000313" key="4">
    <source>
        <dbReference type="EMBL" id="GIU67788.1"/>
    </source>
</evidence>
<evidence type="ECO:0000313" key="5">
    <source>
        <dbReference type="Proteomes" id="UP001161064"/>
    </source>
</evidence>
<protein>
    <recommendedName>
        <fullName evidence="3">HTH tetR-type domain-containing protein</fullName>
    </recommendedName>
</protein>
<accession>A0ABQ4PYL9</accession>
<evidence type="ECO:0000259" key="3">
    <source>
        <dbReference type="PROSITE" id="PS50977"/>
    </source>
</evidence>
<dbReference type="InterPro" id="IPR001647">
    <property type="entry name" value="HTH_TetR"/>
</dbReference>
<comment type="caution">
    <text evidence="4">The sequence shown here is derived from an EMBL/GenBank/DDBJ whole genome shotgun (WGS) entry which is preliminary data.</text>
</comment>
<dbReference type="SUPFAM" id="SSF46689">
    <property type="entry name" value="Homeodomain-like"/>
    <property type="match status" value="1"/>
</dbReference>
<sequence length="199" mass="22722">MHVLQQNQILEVASQLFFELGFFKTKISDIAARSETSTASIYKIYPSKDAVFWAVIERTVSQIRLRIKQVDPPSDPMTFLNDVARNYQELCETDLFQNLIRIALLQNQLPGIRQREVERSIRGIIADLCLPALYACGRMELINLKKVDAALGLLSSFIEYHTIWYNFLTGEKKERALVGKEISQEAVRITLLAYQPSPA</sequence>
<gene>
    <name evidence="4" type="ORF">PsB1_1942</name>
</gene>
<feature type="DNA-binding region" description="H-T-H motif" evidence="2">
    <location>
        <begin position="26"/>
        <end position="45"/>
    </location>
</feature>
<reference evidence="4" key="1">
    <citation type="submission" date="2021-05" db="EMBL/GenBank/DDBJ databases">
        <authorList>
            <person name="Tanabe Y."/>
        </authorList>
    </citation>
    <scope>NUCLEOTIDE SEQUENCE</scope>
    <source>
        <strain evidence="4">BOTRYCO-1</strain>
    </source>
</reference>
<proteinExistence type="predicted"/>
<dbReference type="PROSITE" id="PS50977">
    <property type="entry name" value="HTH_TETR_2"/>
    <property type="match status" value="1"/>
</dbReference>
<evidence type="ECO:0000256" key="1">
    <source>
        <dbReference type="ARBA" id="ARBA00023125"/>
    </source>
</evidence>
<reference evidence="4" key="2">
    <citation type="journal article" date="2023" name="ISME Commun">
        <title>Characterization of a bloom-associated alphaproteobacterial lineage, 'Candidatus Phycosocius': insights into freshwater algal-bacterial interactions.</title>
        <authorList>
            <person name="Tanabe Y."/>
            <person name="Yamaguchi H."/>
            <person name="Yoshida M."/>
            <person name="Kai A."/>
            <person name="Okazaki Y."/>
        </authorList>
    </citation>
    <scope>NUCLEOTIDE SEQUENCE</scope>
    <source>
        <strain evidence="4">BOTRYCO-1</strain>
    </source>
</reference>
<keyword evidence="5" id="KW-1185">Reference proteome</keyword>
<dbReference type="PANTHER" id="PTHR43479">
    <property type="entry name" value="ACREF/ENVCD OPERON REPRESSOR-RELATED"/>
    <property type="match status" value="1"/>
</dbReference>
<dbReference type="InterPro" id="IPR050624">
    <property type="entry name" value="HTH-type_Tx_Regulator"/>
</dbReference>
<dbReference type="PANTHER" id="PTHR43479:SF11">
    <property type="entry name" value="ACREF_ENVCD OPERON REPRESSOR-RELATED"/>
    <property type="match status" value="1"/>
</dbReference>
<keyword evidence="1 2" id="KW-0238">DNA-binding</keyword>
<dbReference type="Pfam" id="PF00440">
    <property type="entry name" value="TetR_N"/>
    <property type="match status" value="1"/>
</dbReference>
<dbReference type="PRINTS" id="PR00455">
    <property type="entry name" value="HTHTETR"/>
</dbReference>
<dbReference type="Gene3D" id="1.10.357.10">
    <property type="entry name" value="Tetracycline Repressor, domain 2"/>
    <property type="match status" value="1"/>
</dbReference>